<comment type="caution">
    <text evidence="2">The sequence shown here is derived from an EMBL/GenBank/DDBJ whole genome shotgun (WGS) entry which is preliminary data.</text>
</comment>
<evidence type="ECO:0000313" key="3">
    <source>
        <dbReference type="Proteomes" id="UP000306509"/>
    </source>
</evidence>
<name>A0A4U8QBB9_9FIRM</name>
<sequence>MDEILKILEKIKPGVDFSKENNLIEDHILDSFEMIQLVSEISDIYQIDITPVDITPDNFRSATSIYAFVLDHQPARI</sequence>
<dbReference type="Proteomes" id="UP000306509">
    <property type="component" value="Unassembled WGS sequence"/>
</dbReference>
<dbReference type="PROSITE" id="PS50075">
    <property type="entry name" value="CARRIER"/>
    <property type="match status" value="1"/>
</dbReference>
<reference evidence="2 3" key="1">
    <citation type="journal article" date="2019" name="Anaerobe">
        <title>Detection of Robinsoniella peoriensis in multiple bone samples of a trauma patient.</title>
        <authorList>
            <person name="Schrottner P."/>
            <person name="Hartwich K."/>
            <person name="Bunk B."/>
            <person name="Schober I."/>
            <person name="Helbig S."/>
            <person name="Rudolph W.W."/>
            <person name="Gunzer F."/>
        </authorList>
    </citation>
    <scope>NUCLEOTIDE SEQUENCE [LARGE SCALE GENOMIC DNA]</scope>
    <source>
        <strain evidence="2 3">DSM 106044</strain>
    </source>
</reference>
<dbReference type="STRING" id="180332.GCA_000797495_00211"/>
<dbReference type="InterPro" id="IPR009081">
    <property type="entry name" value="PP-bd_ACP"/>
</dbReference>
<dbReference type="Gene3D" id="1.10.1200.10">
    <property type="entry name" value="ACP-like"/>
    <property type="match status" value="1"/>
</dbReference>
<dbReference type="OrthoDB" id="9812291at2"/>
<dbReference type="EMBL" id="QGQD01000017">
    <property type="protein sequence ID" value="TLD02360.1"/>
    <property type="molecule type" value="Genomic_DNA"/>
</dbReference>
<evidence type="ECO:0000259" key="1">
    <source>
        <dbReference type="PROSITE" id="PS50075"/>
    </source>
</evidence>
<feature type="domain" description="Carrier" evidence="1">
    <location>
        <begin position="1"/>
        <end position="73"/>
    </location>
</feature>
<dbReference type="InterPro" id="IPR036736">
    <property type="entry name" value="ACP-like_sf"/>
</dbReference>
<gene>
    <name evidence="2" type="ORF">DSM106044_00742</name>
</gene>
<dbReference type="RefSeq" id="WP_070042474.1">
    <property type="nucleotide sequence ID" value="NZ_CABMJZ010000116.1"/>
</dbReference>
<proteinExistence type="predicted"/>
<dbReference type="AlphaFoldDB" id="A0A4U8QBB9"/>
<organism evidence="2 3">
    <name type="scientific">Robinsoniella peoriensis</name>
    <dbReference type="NCBI Taxonomy" id="180332"/>
    <lineage>
        <taxon>Bacteria</taxon>
        <taxon>Bacillati</taxon>
        <taxon>Bacillota</taxon>
        <taxon>Clostridia</taxon>
        <taxon>Lachnospirales</taxon>
        <taxon>Lachnospiraceae</taxon>
        <taxon>Robinsoniella</taxon>
    </lineage>
</organism>
<accession>A0A4U8QBB9</accession>
<keyword evidence="3" id="KW-1185">Reference proteome</keyword>
<evidence type="ECO:0000313" key="2">
    <source>
        <dbReference type="EMBL" id="TLD02360.1"/>
    </source>
</evidence>
<dbReference type="SUPFAM" id="SSF47336">
    <property type="entry name" value="ACP-like"/>
    <property type="match status" value="1"/>
</dbReference>
<protein>
    <submittedName>
        <fullName evidence="2">Acyl carrier protein</fullName>
    </submittedName>
</protein>